<evidence type="ECO:0000256" key="1">
    <source>
        <dbReference type="ARBA" id="ARBA00006987"/>
    </source>
</evidence>
<dbReference type="InterPro" id="IPR042100">
    <property type="entry name" value="Bug_dom1"/>
</dbReference>
<reference evidence="2" key="1">
    <citation type="journal article" date="2021" name="PeerJ">
        <title>Extensive microbial diversity within the chicken gut microbiome revealed by metagenomics and culture.</title>
        <authorList>
            <person name="Gilroy R."/>
            <person name="Ravi A."/>
            <person name="Getino M."/>
            <person name="Pursley I."/>
            <person name="Horton D.L."/>
            <person name="Alikhan N.F."/>
            <person name="Baker D."/>
            <person name="Gharbi K."/>
            <person name="Hall N."/>
            <person name="Watson M."/>
            <person name="Adriaenssens E.M."/>
            <person name="Foster-Nyarko E."/>
            <person name="Jarju S."/>
            <person name="Secka A."/>
            <person name="Antonio M."/>
            <person name="Oren A."/>
            <person name="Chaudhuri R.R."/>
            <person name="La Ragione R."/>
            <person name="Hildebrand F."/>
            <person name="Pallen M.J."/>
        </authorList>
    </citation>
    <scope>NUCLEOTIDE SEQUENCE</scope>
    <source>
        <strain evidence="2">CHK186-16707</strain>
    </source>
</reference>
<dbReference type="EMBL" id="DXAN01000003">
    <property type="protein sequence ID" value="HJA07866.1"/>
    <property type="molecule type" value="Genomic_DNA"/>
</dbReference>
<dbReference type="CDD" id="cd07012">
    <property type="entry name" value="PBP2_Bug_TTT"/>
    <property type="match status" value="1"/>
</dbReference>
<dbReference type="Gene3D" id="3.40.190.150">
    <property type="entry name" value="Bordetella uptake gene, domain 1"/>
    <property type="match status" value="1"/>
</dbReference>
<dbReference type="InterPro" id="IPR005064">
    <property type="entry name" value="BUG"/>
</dbReference>
<dbReference type="PANTHER" id="PTHR42928">
    <property type="entry name" value="TRICARBOXYLATE-BINDING PROTEIN"/>
    <property type="match status" value="1"/>
</dbReference>
<protein>
    <submittedName>
        <fullName evidence="2">Tripartite tricarboxylate transporter substrate binding protein</fullName>
    </submittedName>
</protein>
<dbReference type="AlphaFoldDB" id="A0A9D2HCY4"/>
<dbReference type="Gene3D" id="3.40.190.10">
    <property type="entry name" value="Periplasmic binding protein-like II"/>
    <property type="match status" value="1"/>
</dbReference>
<gene>
    <name evidence="2" type="ORF">H9962_01545</name>
</gene>
<sequence>MKWYLSRHFQRTAGILVLAVLLAALPARLFAADSYDFPHKVLDLSIVFSPGGALDAAARVLAGEAEPLLGQAIVPRNEAGGGGMPGVAKLAAARPDGYSLAAAVSNALIYIPHRNKAPYKPLADVEPVLAFGQAAPLLVVAPGSPYADIDAFFAASREHKGELRIGVPGLGTPSHIALAMMSKHDPSLTWRFVPFGGPGEAETALLGGHVDAAASGALPRIKNGQLRPLMVLAGSRLPALPDVPALADRGFADPGRGDSLFVLLAPGGTPETTLDKLEAAFTRAAQSEAFLRALEGWSVAPALKSRAETKAFLAEAWRAESAILAELGLTAQPATRPE</sequence>
<evidence type="ECO:0000313" key="3">
    <source>
        <dbReference type="Proteomes" id="UP000824225"/>
    </source>
</evidence>
<dbReference type="Proteomes" id="UP000824225">
    <property type="component" value="Unassembled WGS sequence"/>
</dbReference>
<evidence type="ECO:0000313" key="2">
    <source>
        <dbReference type="EMBL" id="HJA07866.1"/>
    </source>
</evidence>
<comment type="similarity">
    <text evidence="1">Belongs to the UPF0065 (bug) family.</text>
</comment>
<accession>A0A9D2HCY4</accession>
<dbReference type="SUPFAM" id="SSF53850">
    <property type="entry name" value="Periplasmic binding protein-like II"/>
    <property type="match status" value="1"/>
</dbReference>
<proteinExistence type="inferred from homology"/>
<comment type="caution">
    <text evidence="2">The sequence shown here is derived from an EMBL/GenBank/DDBJ whole genome shotgun (WGS) entry which is preliminary data.</text>
</comment>
<dbReference type="PANTHER" id="PTHR42928:SF5">
    <property type="entry name" value="BLR1237 PROTEIN"/>
    <property type="match status" value="1"/>
</dbReference>
<dbReference type="Pfam" id="PF03401">
    <property type="entry name" value="TctC"/>
    <property type="match status" value="1"/>
</dbReference>
<name>A0A9D2HCY4_9BACT</name>
<reference evidence="2" key="2">
    <citation type="submission" date="2021-04" db="EMBL/GenBank/DDBJ databases">
        <authorList>
            <person name="Gilroy R."/>
        </authorList>
    </citation>
    <scope>NUCLEOTIDE SEQUENCE</scope>
    <source>
        <strain evidence="2">CHK186-16707</strain>
    </source>
</reference>
<dbReference type="PIRSF" id="PIRSF017082">
    <property type="entry name" value="YflP"/>
    <property type="match status" value="1"/>
</dbReference>
<organism evidence="2 3">
    <name type="scientific">Candidatus Mailhella merdigallinarum</name>
    <dbReference type="NCBI Taxonomy" id="2838658"/>
    <lineage>
        <taxon>Bacteria</taxon>
        <taxon>Pseudomonadati</taxon>
        <taxon>Thermodesulfobacteriota</taxon>
        <taxon>Desulfovibrionia</taxon>
        <taxon>Desulfovibrionales</taxon>
        <taxon>Desulfovibrionaceae</taxon>
        <taxon>Mailhella</taxon>
    </lineage>
</organism>